<evidence type="ECO:0000313" key="1">
    <source>
        <dbReference type="EMBL" id="SDK31373.1"/>
    </source>
</evidence>
<evidence type="ECO:0000313" key="2">
    <source>
        <dbReference type="Proteomes" id="UP000199682"/>
    </source>
</evidence>
<dbReference type="RefSeq" id="WP_090006182.1">
    <property type="nucleotide sequence ID" value="NZ_FNET01000005.1"/>
</dbReference>
<dbReference type="AlphaFoldDB" id="A0A1G9AVV9"/>
<sequence>MTVQIRPSLEQPTPDVRAARIAKLIVTVQIHSTRSLLDPDRCSGCGTEVALDRNAIHAHAAEQALVALPEAMGVEVPADAELVERALQVLDGEAGSPFWRGHMTRVHNEVFGPLIAAMVTEIRTVGLAWETLSGLYADAVAEHKTDRDSLTNERDHLRIELRDRNKAYGRASTTIGELRAHNARLRDQRFDAMTNRGAAIADLAATQRQVTRQQETILYLLNKVRGLGGAVDEAELLAPPEATVTAGR</sequence>
<dbReference type="Proteomes" id="UP000199682">
    <property type="component" value="Unassembled WGS sequence"/>
</dbReference>
<gene>
    <name evidence="1" type="ORF">SAMN04488074_105133</name>
</gene>
<protein>
    <submittedName>
        <fullName evidence="1">Uncharacterized protein</fullName>
    </submittedName>
</protein>
<organism evidence="1 2">
    <name type="scientific">Lentzea albidocapillata subsp. violacea</name>
    <dbReference type="NCBI Taxonomy" id="128104"/>
    <lineage>
        <taxon>Bacteria</taxon>
        <taxon>Bacillati</taxon>
        <taxon>Actinomycetota</taxon>
        <taxon>Actinomycetes</taxon>
        <taxon>Pseudonocardiales</taxon>
        <taxon>Pseudonocardiaceae</taxon>
        <taxon>Lentzea</taxon>
    </lineage>
</organism>
<name>A0A1G9AVV9_9PSEU</name>
<dbReference type="EMBL" id="FNET01000005">
    <property type="protein sequence ID" value="SDK31373.1"/>
    <property type="molecule type" value="Genomic_DNA"/>
</dbReference>
<reference evidence="2" key="1">
    <citation type="submission" date="2016-10" db="EMBL/GenBank/DDBJ databases">
        <authorList>
            <person name="Varghese N."/>
            <person name="Submissions S."/>
        </authorList>
    </citation>
    <scope>NUCLEOTIDE SEQUENCE [LARGE SCALE GENOMIC DNA]</scope>
    <source>
        <strain evidence="2">DSM 44796</strain>
    </source>
</reference>
<accession>A0A1G9AVV9</accession>
<proteinExistence type="predicted"/>